<proteinExistence type="predicted"/>
<sequence length="115" mass="12784">MLHVIAAHETYANMKKTDLMELPPVGRISESSEYGSNVIHYPGPLLNLWTKYSQLQLPHDSPSAYTSRHRNHRDNLAISEVPETEATITPGNSRNFEGNEKSIPISSSGNDVVIL</sequence>
<feature type="region of interest" description="Disordered" evidence="1">
    <location>
        <begin position="84"/>
        <end position="115"/>
    </location>
</feature>
<evidence type="ECO:0000313" key="2">
    <source>
        <dbReference type="EMBL" id="KAF6172621.1"/>
    </source>
</evidence>
<dbReference type="AlphaFoldDB" id="A0A7J7NZL1"/>
<reference evidence="2 3" key="1">
    <citation type="journal article" date="2020" name="IScience">
        <title>Genome Sequencing of the Endangered Kingdonia uniflora (Circaeasteraceae, Ranunculales) Reveals Potential Mechanisms of Evolutionary Specialization.</title>
        <authorList>
            <person name="Sun Y."/>
            <person name="Deng T."/>
            <person name="Zhang A."/>
            <person name="Moore M.J."/>
            <person name="Landis J.B."/>
            <person name="Lin N."/>
            <person name="Zhang H."/>
            <person name="Zhang X."/>
            <person name="Huang J."/>
            <person name="Zhang X."/>
            <person name="Sun H."/>
            <person name="Wang H."/>
        </authorList>
    </citation>
    <scope>NUCLEOTIDE SEQUENCE [LARGE SCALE GENOMIC DNA]</scope>
    <source>
        <strain evidence="2">TB1705</strain>
        <tissue evidence="2">Leaf</tissue>
    </source>
</reference>
<organism evidence="2 3">
    <name type="scientific">Kingdonia uniflora</name>
    <dbReference type="NCBI Taxonomy" id="39325"/>
    <lineage>
        <taxon>Eukaryota</taxon>
        <taxon>Viridiplantae</taxon>
        <taxon>Streptophyta</taxon>
        <taxon>Embryophyta</taxon>
        <taxon>Tracheophyta</taxon>
        <taxon>Spermatophyta</taxon>
        <taxon>Magnoliopsida</taxon>
        <taxon>Ranunculales</taxon>
        <taxon>Circaeasteraceae</taxon>
        <taxon>Kingdonia</taxon>
    </lineage>
</organism>
<feature type="compositionally biased region" description="Polar residues" evidence="1">
    <location>
        <begin position="104"/>
        <end position="115"/>
    </location>
</feature>
<feature type="compositionally biased region" description="Polar residues" evidence="1">
    <location>
        <begin position="86"/>
        <end position="96"/>
    </location>
</feature>
<gene>
    <name evidence="2" type="ORF">GIB67_004932</name>
</gene>
<evidence type="ECO:0000313" key="3">
    <source>
        <dbReference type="Proteomes" id="UP000541444"/>
    </source>
</evidence>
<evidence type="ECO:0000256" key="1">
    <source>
        <dbReference type="SAM" id="MobiDB-lite"/>
    </source>
</evidence>
<dbReference type="Proteomes" id="UP000541444">
    <property type="component" value="Unassembled WGS sequence"/>
</dbReference>
<accession>A0A7J7NZL1</accession>
<protein>
    <submittedName>
        <fullName evidence="2">Uncharacterized protein</fullName>
    </submittedName>
</protein>
<dbReference type="EMBL" id="JACGCM010000413">
    <property type="protein sequence ID" value="KAF6172621.1"/>
    <property type="molecule type" value="Genomic_DNA"/>
</dbReference>
<name>A0A7J7NZL1_9MAGN</name>
<keyword evidence="3" id="KW-1185">Reference proteome</keyword>
<comment type="caution">
    <text evidence="2">The sequence shown here is derived from an EMBL/GenBank/DDBJ whole genome shotgun (WGS) entry which is preliminary data.</text>
</comment>